<protein>
    <recommendedName>
        <fullName evidence="1">DUF6922 domain-containing protein</fullName>
    </recommendedName>
</protein>
<evidence type="ECO:0000313" key="3">
    <source>
        <dbReference type="Proteomes" id="UP000232883"/>
    </source>
</evidence>
<sequence length="118" mass="13352">MALDHSIPNLATGKPATSRKSLQISTRSLWGYDVDSLNIDDDQDRQTIIARVFDAGTHEDKLAIIDFFDLETIKQALLNTAELQSSTISLTAIWLNLKPEMYRAYKRLDLSQLKHASF</sequence>
<keyword evidence="3" id="KW-1185">Reference proteome</keyword>
<accession>A0A2K8Z2T1</accession>
<evidence type="ECO:0000259" key="1">
    <source>
        <dbReference type="Pfam" id="PF21956"/>
    </source>
</evidence>
<dbReference type="Pfam" id="PF21956">
    <property type="entry name" value="DUF6922"/>
    <property type="match status" value="1"/>
</dbReference>
<dbReference type="AlphaFoldDB" id="A0A2K8Z2T1"/>
<organism evidence="2 3">
    <name type="scientific">Spirosoma pollinicola</name>
    <dbReference type="NCBI Taxonomy" id="2057025"/>
    <lineage>
        <taxon>Bacteria</taxon>
        <taxon>Pseudomonadati</taxon>
        <taxon>Bacteroidota</taxon>
        <taxon>Cytophagia</taxon>
        <taxon>Cytophagales</taxon>
        <taxon>Cytophagaceae</taxon>
        <taxon>Spirosoma</taxon>
    </lineage>
</organism>
<dbReference type="Proteomes" id="UP000232883">
    <property type="component" value="Chromosome"/>
</dbReference>
<proteinExistence type="predicted"/>
<name>A0A2K8Z2T1_9BACT</name>
<dbReference type="OrthoDB" id="1364214at2"/>
<evidence type="ECO:0000313" key="2">
    <source>
        <dbReference type="EMBL" id="AUD04139.1"/>
    </source>
</evidence>
<dbReference type="EMBL" id="CP025096">
    <property type="protein sequence ID" value="AUD04139.1"/>
    <property type="molecule type" value="Genomic_DNA"/>
</dbReference>
<dbReference type="RefSeq" id="WP_100990205.1">
    <property type="nucleotide sequence ID" value="NZ_CP025096.1"/>
</dbReference>
<reference evidence="2 3" key="1">
    <citation type="submission" date="2017-11" db="EMBL/GenBank/DDBJ databases">
        <title>Taxonomic description and genome sequences of Spirosoma HA7 sp. nov., isolated from pollen microhabitat of Corylus avellana.</title>
        <authorList>
            <person name="Ambika Manirajan B."/>
            <person name="Suarez C."/>
            <person name="Ratering S."/>
            <person name="Geissler-Plaum R."/>
            <person name="Cardinale M."/>
            <person name="Sylvia S."/>
        </authorList>
    </citation>
    <scope>NUCLEOTIDE SEQUENCE [LARGE SCALE GENOMIC DNA]</scope>
    <source>
        <strain evidence="2 3">HA7</strain>
    </source>
</reference>
<feature type="domain" description="DUF6922" evidence="1">
    <location>
        <begin position="25"/>
        <end position="77"/>
    </location>
</feature>
<dbReference type="InterPro" id="IPR053830">
    <property type="entry name" value="DUF6922"/>
</dbReference>
<dbReference type="KEGG" id="spir:CWM47_21265"/>
<gene>
    <name evidence="2" type="ORF">CWM47_21265</name>
</gene>